<feature type="domain" description="PDZ" evidence="10">
    <location>
        <begin position="768"/>
        <end position="821"/>
    </location>
</feature>
<evidence type="ECO:0000256" key="3">
    <source>
        <dbReference type="ARBA" id="ARBA00022490"/>
    </source>
</evidence>
<feature type="region of interest" description="Disordered" evidence="9">
    <location>
        <begin position="545"/>
        <end position="576"/>
    </location>
</feature>
<evidence type="ECO:0000256" key="2">
    <source>
        <dbReference type="ARBA" id="ARBA00008524"/>
    </source>
</evidence>
<dbReference type="Pfam" id="PF14684">
    <property type="entry name" value="Tricorn_C1"/>
    <property type="match status" value="1"/>
</dbReference>
<keyword evidence="6 7" id="KW-0720">Serine protease</keyword>
<reference evidence="11 12" key="1">
    <citation type="submission" date="2018-04" db="EMBL/GenBank/DDBJ databases">
        <title>Complete genome uncultured novel isolate.</title>
        <authorList>
            <person name="Merlino G."/>
        </authorList>
    </citation>
    <scope>NUCLEOTIDE SEQUENCE [LARGE SCALE GENOMIC DNA]</scope>
    <source>
        <strain evidence="12">R1DC9</strain>
    </source>
</reference>
<evidence type="ECO:0000313" key="12">
    <source>
        <dbReference type="Proteomes" id="UP000298616"/>
    </source>
</evidence>
<organism evidence="11 12">
    <name type="scientific">Mangrovivirga cuniculi</name>
    <dbReference type="NCBI Taxonomy" id="2715131"/>
    <lineage>
        <taxon>Bacteria</taxon>
        <taxon>Pseudomonadati</taxon>
        <taxon>Bacteroidota</taxon>
        <taxon>Cytophagia</taxon>
        <taxon>Cytophagales</taxon>
        <taxon>Mangrovivirgaceae</taxon>
        <taxon>Mangrovivirga</taxon>
    </lineage>
</organism>
<dbReference type="Gene3D" id="3.90.226.10">
    <property type="entry name" value="2-enoyl-CoA Hydratase, Chain A, domain 1"/>
    <property type="match status" value="1"/>
</dbReference>
<evidence type="ECO:0000256" key="4">
    <source>
        <dbReference type="ARBA" id="ARBA00022670"/>
    </source>
</evidence>
<comment type="similarity">
    <text evidence="2 7">Belongs to the peptidase S41B family.</text>
</comment>
<dbReference type="Pfam" id="PF26549">
    <property type="entry name" value="Tricorn_N"/>
    <property type="match status" value="1"/>
</dbReference>
<dbReference type="Proteomes" id="UP000298616">
    <property type="component" value="Chromosome"/>
</dbReference>
<evidence type="ECO:0000256" key="8">
    <source>
        <dbReference type="PIRSR" id="PIRSR036421-1"/>
    </source>
</evidence>
<dbReference type="InterPro" id="IPR029414">
    <property type="entry name" value="Tricorn_PDZ"/>
</dbReference>
<accession>A0A4D7JRL1</accession>
<proteinExistence type="inferred from homology"/>
<feature type="active site" description="Charge relay system" evidence="8">
    <location>
        <position position="751"/>
    </location>
</feature>
<dbReference type="InterPro" id="IPR001478">
    <property type="entry name" value="PDZ"/>
</dbReference>
<comment type="subcellular location">
    <subcellularLocation>
        <location evidence="1 7">Cytoplasm</location>
    </subcellularLocation>
</comment>
<dbReference type="InterPro" id="IPR012393">
    <property type="entry name" value="Tricorn_protease"/>
</dbReference>
<dbReference type="Pfam" id="PF14685">
    <property type="entry name" value="PDZ_Tricorn"/>
    <property type="match status" value="1"/>
</dbReference>
<evidence type="ECO:0000259" key="10">
    <source>
        <dbReference type="PROSITE" id="PS50106"/>
    </source>
</evidence>
<protein>
    <recommendedName>
        <fullName evidence="7">Tricorn protease homolog</fullName>
        <ecNumber evidence="7">3.4.21.-</ecNumber>
    </recommendedName>
</protein>
<dbReference type="InterPro" id="IPR029045">
    <property type="entry name" value="ClpP/crotonase-like_dom_sf"/>
</dbReference>
<dbReference type="SUPFAM" id="SSF52096">
    <property type="entry name" value="ClpP/crotonase"/>
    <property type="match status" value="1"/>
</dbReference>
<sequence length="1085" mass="123084">MKNYFRIIPFLTGILYCLNVYSQVDARLFYFPDVSSSHITFAYANDIWIVPKEGGTANRLTTAQGIEIFPKFSPDGNHIAFSGNYEGSADIYVIPTMGGVPDRLTYHGSGDRMLDWHPDGNKVLFASARESGRQRYNQFYLIDKNGGEAEKLPVPYGEMASFSPNGQKLAYTDKSRLNRTWKRYRGGMAPDITIFDLSDMSHKNIAQSDANEELPMWSGNKVYFLSDRGPEKRYNLWVYDLDSDESTQLTEFEDFDVHTPSIGPEEIVFEADGKLHLYSLSDGSIKPVNINIISDRSNLLPKTVKTHKQMQNAWLSHDGKRAVIEARGDLFSVPASKGPVINLTNTSGSAERFPAWSPDGKKIAYWSDENGEYNLHVMDVESGNKTRLTNYDEGFRYQLYWSPDSKKLAFVDQAMAINVFNTDNNQTTKIDEGLWMYQGALNNFSVSWSPDSRWMVYSRGEPNRNNSIFIYDLENGERKRVTSQFYSDYSPTFDPDGKYLYFFTNRAMNPTYSDFDWSFIYSKSAQLAVLPLEKSTKIPFEPENDEVEIKKSEEKEEESKKKKKKNGDSDTEKEMEKEVNIDFADIESRIVLMPLEPGNYGDLYAIKDKLIYHDRTGARGPAPIKIYDPKENESKEVFGKANGFRMSADGKKILVLQGNDLAVIKAEPGQNIEDKLPLGEMESRVDPKKEWNQIFMDAWRFQRDYFYDENMHGVDWQAVKDYYSNLVQQANTRRDLNYIIGEMIGELNASHTYRGGGDTENNEWTQVGYLGVDWKADNGYYKVSEIIKGAPWDAEAIAPVAMPGVNIKEGDYILAVNGVPLTADKEPYSAFYGLNGKTVQLTVNDKPSMEGARKELVKTFSRNEDARLRHLAWIETNRKQVEEATNGRVGYIYVRSTGLDGQAELVRQFAGQWNLDGLIIDERFNSGGQIPDRFIELLNRKPFAYWDVRDGENWQWPPVGHFGPKAMLINGWSGSGGDAFPDYFRKAGLGPLIGSRTWGGLIGITGAPALIDGGRVTVPTFRMYNPDGTWFKEGHGVEPDIKVPENPSELAQGNDVQLQKAIEYVMTELENKDLGVPEHEAKETR</sequence>
<comment type="function">
    <text evidence="7">Degrades oligopeptides.</text>
</comment>
<dbReference type="InterPro" id="IPR036034">
    <property type="entry name" value="PDZ_sf"/>
</dbReference>
<keyword evidence="12" id="KW-1185">Reference proteome</keyword>
<dbReference type="SUPFAM" id="SSF50156">
    <property type="entry name" value="PDZ domain-like"/>
    <property type="match status" value="1"/>
</dbReference>
<dbReference type="RefSeq" id="WP_137090027.1">
    <property type="nucleotide sequence ID" value="NZ_CP028923.1"/>
</dbReference>
<dbReference type="InterPro" id="IPR028204">
    <property type="entry name" value="Tricorn_C1"/>
</dbReference>
<keyword evidence="4 7" id="KW-0645">Protease</keyword>
<evidence type="ECO:0000256" key="7">
    <source>
        <dbReference type="PIRNR" id="PIRNR036421"/>
    </source>
</evidence>
<dbReference type="KEGG" id="fpf:DCC35_06625"/>
<dbReference type="CDD" id="cd07562">
    <property type="entry name" value="Peptidase_S41_TRI"/>
    <property type="match status" value="1"/>
</dbReference>
<feature type="compositionally biased region" description="Basic and acidic residues" evidence="9">
    <location>
        <begin position="547"/>
        <end position="576"/>
    </location>
</feature>
<feature type="active site" description="Charge relay system" evidence="8">
    <location>
        <position position="1033"/>
    </location>
</feature>
<evidence type="ECO:0000256" key="1">
    <source>
        <dbReference type="ARBA" id="ARBA00004496"/>
    </source>
</evidence>
<dbReference type="EC" id="3.4.21.-" evidence="7"/>
<feature type="active site" description="Nucleophile" evidence="8">
    <location>
        <position position="975"/>
    </location>
</feature>
<dbReference type="GO" id="GO:0005737">
    <property type="term" value="C:cytoplasm"/>
    <property type="evidence" value="ECO:0007669"/>
    <property type="project" value="UniProtKB-SubCell"/>
</dbReference>
<dbReference type="OrthoDB" id="9815657at2"/>
<dbReference type="PANTHER" id="PTHR43253:SF1">
    <property type="entry name" value="TRICORN PROTEASE HOMOLOG 2-RELATED"/>
    <property type="match status" value="1"/>
</dbReference>
<evidence type="ECO:0000313" key="11">
    <source>
        <dbReference type="EMBL" id="QCK14436.1"/>
    </source>
</evidence>
<dbReference type="InterPro" id="IPR005151">
    <property type="entry name" value="Tail-specific_protease"/>
</dbReference>
<dbReference type="Gene3D" id="2.130.10.10">
    <property type="entry name" value="YVTN repeat-like/Quinoprotein amine dehydrogenase"/>
    <property type="match status" value="1"/>
</dbReference>
<dbReference type="GO" id="GO:0006508">
    <property type="term" value="P:proteolysis"/>
    <property type="evidence" value="ECO:0007669"/>
    <property type="project" value="UniProtKB-UniRule"/>
</dbReference>
<dbReference type="Gene3D" id="2.120.10.60">
    <property type="entry name" value="Tricorn protease N-terminal domain"/>
    <property type="match status" value="1"/>
</dbReference>
<dbReference type="GO" id="GO:0008236">
    <property type="term" value="F:serine-type peptidase activity"/>
    <property type="evidence" value="ECO:0007669"/>
    <property type="project" value="UniProtKB-UniRule"/>
</dbReference>
<dbReference type="Pfam" id="PF03572">
    <property type="entry name" value="Peptidase_S41"/>
    <property type="match status" value="1"/>
</dbReference>
<dbReference type="SMART" id="SM00245">
    <property type="entry name" value="TSPc"/>
    <property type="match status" value="1"/>
</dbReference>
<dbReference type="PANTHER" id="PTHR43253">
    <property type="entry name" value="TRICORN PROTEASE HOMOLOG 2-RELATED"/>
    <property type="match status" value="1"/>
</dbReference>
<keyword evidence="5 7" id="KW-0378">Hydrolase</keyword>
<dbReference type="InterPro" id="IPR015943">
    <property type="entry name" value="WD40/YVTN_repeat-like_dom_sf"/>
</dbReference>
<evidence type="ECO:0000256" key="9">
    <source>
        <dbReference type="SAM" id="MobiDB-lite"/>
    </source>
</evidence>
<dbReference type="PIRSF" id="PIRSF036421">
    <property type="entry name" value="Tricorn_protease"/>
    <property type="match status" value="1"/>
</dbReference>
<name>A0A4D7JRL1_9BACT</name>
<evidence type="ECO:0000256" key="6">
    <source>
        <dbReference type="ARBA" id="ARBA00022825"/>
    </source>
</evidence>
<dbReference type="Gene3D" id="2.30.42.10">
    <property type="match status" value="1"/>
</dbReference>
<dbReference type="Gene3D" id="3.30.750.44">
    <property type="match status" value="1"/>
</dbReference>
<gene>
    <name evidence="11" type="ORF">DCC35_06625</name>
</gene>
<evidence type="ECO:0000256" key="5">
    <source>
        <dbReference type="ARBA" id="ARBA00022801"/>
    </source>
</evidence>
<keyword evidence="3 7" id="KW-0963">Cytoplasm</keyword>
<dbReference type="SUPFAM" id="SSF82171">
    <property type="entry name" value="DPP6 N-terminal domain-like"/>
    <property type="match status" value="2"/>
</dbReference>
<dbReference type="PROSITE" id="PS50106">
    <property type="entry name" value="PDZ"/>
    <property type="match status" value="1"/>
</dbReference>
<dbReference type="AlphaFoldDB" id="A0A4D7JRL1"/>
<dbReference type="Pfam" id="PF26550">
    <property type="entry name" value="Tricorn_2nd"/>
    <property type="match status" value="1"/>
</dbReference>
<dbReference type="EMBL" id="CP028923">
    <property type="protein sequence ID" value="QCK14436.1"/>
    <property type="molecule type" value="Genomic_DNA"/>
</dbReference>